<evidence type="ECO:0000313" key="14">
    <source>
        <dbReference type="Proteomes" id="UP000317835"/>
    </source>
</evidence>
<keyword evidence="5 9" id="KW-0812">Transmembrane</keyword>
<dbReference type="Pfam" id="PF06750">
    <property type="entry name" value="A24_N_bact"/>
    <property type="match status" value="1"/>
</dbReference>
<protein>
    <recommendedName>
        <fullName evidence="9">Prepilin leader peptidase/N-methyltransferase</fullName>
        <ecNumber evidence="9">2.1.1.-</ecNumber>
        <ecNumber evidence="9">3.4.23.43</ecNumber>
    </recommendedName>
</protein>
<feature type="transmembrane region" description="Helical" evidence="10">
    <location>
        <begin position="7"/>
        <end position="31"/>
    </location>
</feature>
<evidence type="ECO:0000256" key="3">
    <source>
        <dbReference type="ARBA" id="ARBA00022475"/>
    </source>
</evidence>
<comment type="similarity">
    <text evidence="2 8">Belongs to the peptidase A24 family.</text>
</comment>
<comment type="subcellular location">
    <subcellularLocation>
        <location evidence="1">Cell inner membrane</location>
        <topology evidence="1">Multi-pass membrane protein</topology>
    </subcellularLocation>
    <subcellularLocation>
        <location evidence="9">Cell membrane</location>
        <topology evidence="9">Multi-pass membrane protein</topology>
    </subcellularLocation>
</comment>
<feature type="transmembrane region" description="Helical" evidence="10">
    <location>
        <begin position="80"/>
        <end position="99"/>
    </location>
</feature>
<evidence type="ECO:0000256" key="7">
    <source>
        <dbReference type="ARBA" id="ARBA00023136"/>
    </source>
</evidence>
<keyword evidence="3" id="KW-1003">Cell membrane</keyword>
<feature type="transmembrane region" description="Helical" evidence="10">
    <location>
        <begin position="263"/>
        <end position="284"/>
    </location>
</feature>
<dbReference type="RefSeq" id="WP_231749578.1">
    <property type="nucleotide sequence ID" value="NZ_CP036426.1"/>
</dbReference>
<dbReference type="GO" id="GO:0004190">
    <property type="term" value="F:aspartic-type endopeptidase activity"/>
    <property type="evidence" value="ECO:0007669"/>
    <property type="project" value="UniProtKB-EC"/>
</dbReference>
<feature type="transmembrane region" description="Helical" evidence="10">
    <location>
        <begin position="181"/>
        <end position="202"/>
    </location>
</feature>
<accession>A0A518GZ62</accession>
<sequence>MIWTLHAILLPLIFVTGTLVGSFSNVCIYRLPWEKSVIWPPSCCPRCLATIRARDNVPVLGYLTLRGRCRECGATFSGRYAAIELLVGLLFVAVYAVDVMAEPRLMYGGELALALASAAYHAGLATLLVVATFIDYDYEIIPDSVTVTGMVLGLAVGAIVPEIRMEPGRAESTLGGLGTGVLGLVVGGGVIYAVRLLGWVLFRKEGMGLGDVTLVAMIGGFLGWQATPLVLFLGAIVGLVHGGIRLALILGDRLAGRPARTSAIPFGPYLSLAALILMLGWRWLWPGWLGELFRTYAEVGEFLLGMLLDMAFGGG</sequence>
<dbReference type="InterPro" id="IPR050882">
    <property type="entry name" value="Prepilin_peptidase/N-MTase"/>
</dbReference>
<dbReference type="PANTHER" id="PTHR30487:SF0">
    <property type="entry name" value="PREPILIN LEADER PEPTIDASE_N-METHYLTRANSFERASE-RELATED"/>
    <property type="match status" value="1"/>
</dbReference>
<dbReference type="EMBL" id="CP036426">
    <property type="protein sequence ID" value="QDV33894.1"/>
    <property type="molecule type" value="Genomic_DNA"/>
</dbReference>
<feature type="transmembrane region" description="Helical" evidence="10">
    <location>
        <begin position="111"/>
        <end position="134"/>
    </location>
</feature>
<dbReference type="KEGG" id="tpla:ElP_17740"/>
<dbReference type="GO" id="GO:0008168">
    <property type="term" value="F:methyltransferase activity"/>
    <property type="evidence" value="ECO:0007669"/>
    <property type="project" value="UniProtKB-KW"/>
</dbReference>
<feature type="domain" description="Prepilin type IV endopeptidase peptidase" evidence="11">
    <location>
        <begin position="124"/>
        <end position="242"/>
    </location>
</feature>
<keyword evidence="7 10" id="KW-0472">Membrane</keyword>
<keyword evidence="9" id="KW-0808">Transferase</keyword>
<evidence type="ECO:0000259" key="12">
    <source>
        <dbReference type="Pfam" id="PF06750"/>
    </source>
</evidence>
<feature type="transmembrane region" description="Helical" evidence="10">
    <location>
        <begin position="222"/>
        <end position="251"/>
    </location>
</feature>
<dbReference type="InterPro" id="IPR010627">
    <property type="entry name" value="Prepilin_pept_A24_N"/>
</dbReference>
<organism evidence="13 14">
    <name type="scientific">Tautonia plasticadhaerens</name>
    <dbReference type="NCBI Taxonomy" id="2527974"/>
    <lineage>
        <taxon>Bacteria</taxon>
        <taxon>Pseudomonadati</taxon>
        <taxon>Planctomycetota</taxon>
        <taxon>Planctomycetia</taxon>
        <taxon>Isosphaerales</taxon>
        <taxon>Isosphaeraceae</taxon>
        <taxon>Tautonia</taxon>
    </lineage>
</organism>
<dbReference type="EC" id="2.1.1.-" evidence="9"/>
<dbReference type="PRINTS" id="PR00864">
    <property type="entry name" value="PREPILNPTASE"/>
</dbReference>
<dbReference type="AlphaFoldDB" id="A0A518GZ62"/>
<keyword evidence="9" id="KW-0511">Multifunctional enzyme</keyword>
<keyword evidence="14" id="KW-1185">Reference proteome</keyword>
<evidence type="ECO:0000256" key="1">
    <source>
        <dbReference type="ARBA" id="ARBA00004429"/>
    </source>
</evidence>
<dbReference type="InterPro" id="IPR014032">
    <property type="entry name" value="Peptidase_A24A_bac"/>
</dbReference>
<evidence type="ECO:0000256" key="2">
    <source>
        <dbReference type="ARBA" id="ARBA00005801"/>
    </source>
</evidence>
<evidence type="ECO:0000256" key="4">
    <source>
        <dbReference type="ARBA" id="ARBA00022519"/>
    </source>
</evidence>
<dbReference type="GO" id="GO:0032259">
    <property type="term" value="P:methylation"/>
    <property type="evidence" value="ECO:0007669"/>
    <property type="project" value="UniProtKB-KW"/>
</dbReference>
<keyword evidence="4" id="KW-0997">Cell inner membrane</keyword>
<proteinExistence type="inferred from homology"/>
<keyword evidence="9" id="KW-0645">Protease</keyword>
<dbReference type="GO" id="GO:0006465">
    <property type="term" value="P:signal peptide processing"/>
    <property type="evidence" value="ECO:0007669"/>
    <property type="project" value="TreeGrafter"/>
</dbReference>
<keyword evidence="9" id="KW-0489">Methyltransferase</keyword>
<dbReference type="Gene3D" id="1.20.120.1220">
    <property type="match status" value="1"/>
</dbReference>
<evidence type="ECO:0000256" key="10">
    <source>
        <dbReference type="SAM" id="Phobius"/>
    </source>
</evidence>
<evidence type="ECO:0000313" key="13">
    <source>
        <dbReference type="EMBL" id="QDV33894.1"/>
    </source>
</evidence>
<evidence type="ECO:0000256" key="5">
    <source>
        <dbReference type="ARBA" id="ARBA00022692"/>
    </source>
</evidence>
<keyword evidence="9" id="KW-0378">Hydrolase</keyword>
<comment type="catalytic activity">
    <reaction evidence="9">
        <text>Typically cleaves a -Gly-|-Phe- bond to release an N-terminal, basic peptide of 5-8 residues from type IV prepilin, and then N-methylates the new N-terminal amino group, the methyl donor being S-adenosyl-L-methionine.</text>
        <dbReference type="EC" id="3.4.23.43"/>
    </reaction>
</comment>
<name>A0A518GZ62_9BACT</name>
<dbReference type="EC" id="3.4.23.43" evidence="9"/>
<feature type="domain" description="Prepilin peptidase A24 N-terminal" evidence="12">
    <location>
        <begin position="15"/>
        <end position="95"/>
    </location>
</feature>
<keyword evidence="6 10" id="KW-1133">Transmembrane helix</keyword>
<reference evidence="13 14" key="1">
    <citation type="submission" date="2019-02" db="EMBL/GenBank/DDBJ databases">
        <title>Deep-cultivation of Planctomycetes and their phenomic and genomic characterization uncovers novel biology.</title>
        <authorList>
            <person name="Wiegand S."/>
            <person name="Jogler M."/>
            <person name="Boedeker C."/>
            <person name="Pinto D."/>
            <person name="Vollmers J."/>
            <person name="Rivas-Marin E."/>
            <person name="Kohn T."/>
            <person name="Peeters S.H."/>
            <person name="Heuer A."/>
            <person name="Rast P."/>
            <person name="Oberbeckmann S."/>
            <person name="Bunk B."/>
            <person name="Jeske O."/>
            <person name="Meyerdierks A."/>
            <person name="Storesund J.E."/>
            <person name="Kallscheuer N."/>
            <person name="Luecker S."/>
            <person name="Lage O.M."/>
            <person name="Pohl T."/>
            <person name="Merkel B.J."/>
            <person name="Hornburger P."/>
            <person name="Mueller R.-W."/>
            <person name="Bruemmer F."/>
            <person name="Labrenz M."/>
            <person name="Spormann A.M."/>
            <person name="Op den Camp H."/>
            <person name="Overmann J."/>
            <person name="Amann R."/>
            <person name="Jetten M.S.M."/>
            <person name="Mascher T."/>
            <person name="Medema M.H."/>
            <person name="Devos D.P."/>
            <person name="Kaster A.-K."/>
            <person name="Ovreas L."/>
            <person name="Rohde M."/>
            <person name="Galperin M.Y."/>
            <person name="Jogler C."/>
        </authorList>
    </citation>
    <scope>NUCLEOTIDE SEQUENCE [LARGE SCALE GENOMIC DNA]</scope>
    <source>
        <strain evidence="13 14">ElP</strain>
    </source>
</reference>
<dbReference type="Pfam" id="PF01478">
    <property type="entry name" value="Peptidase_A24"/>
    <property type="match status" value="1"/>
</dbReference>
<dbReference type="InterPro" id="IPR000045">
    <property type="entry name" value="Prepilin_IV_endopep_pep"/>
</dbReference>
<comment type="function">
    <text evidence="9">Plays an essential role in type IV pili and type II pseudopili formation by proteolytically removing the leader sequence from substrate proteins and subsequently monomethylating the alpha-amino group of the newly exposed N-terminal phenylalanine.</text>
</comment>
<evidence type="ECO:0000256" key="9">
    <source>
        <dbReference type="RuleBase" id="RU003794"/>
    </source>
</evidence>
<dbReference type="PANTHER" id="PTHR30487">
    <property type="entry name" value="TYPE 4 PREPILIN-LIKE PROTEINS LEADER PEPTIDE-PROCESSING ENZYME"/>
    <property type="match status" value="1"/>
</dbReference>
<gene>
    <name evidence="13" type="primary">pppA</name>
    <name evidence="13" type="ORF">ElP_17740</name>
</gene>
<evidence type="ECO:0000259" key="11">
    <source>
        <dbReference type="Pfam" id="PF01478"/>
    </source>
</evidence>
<dbReference type="GO" id="GO:0005886">
    <property type="term" value="C:plasma membrane"/>
    <property type="evidence" value="ECO:0007669"/>
    <property type="project" value="UniProtKB-SubCell"/>
</dbReference>
<dbReference type="Proteomes" id="UP000317835">
    <property type="component" value="Chromosome"/>
</dbReference>
<feature type="transmembrane region" description="Helical" evidence="10">
    <location>
        <begin position="140"/>
        <end position="160"/>
    </location>
</feature>
<evidence type="ECO:0000256" key="6">
    <source>
        <dbReference type="ARBA" id="ARBA00022989"/>
    </source>
</evidence>
<evidence type="ECO:0000256" key="8">
    <source>
        <dbReference type="RuleBase" id="RU003793"/>
    </source>
</evidence>